<dbReference type="PROSITE" id="PS50110">
    <property type="entry name" value="RESPONSE_REGULATORY"/>
    <property type="match status" value="1"/>
</dbReference>
<dbReference type="Pfam" id="PF00072">
    <property type="entry name" value="Response_reg"/>
    <property type="match status" value="1"/>
</dbReference>
<comment type="caution">
    <text evidence="6">The sequence shown here is derived from an EMBL/GenBank/DDBJ whole genome shotgun (WGS) entry which is preliminary data.</text>
</comment>
<protein>
    <submittedName>
        <fullName evidence="6">DNA-binding NarL/FixJ family response regulator</fullName>
    </submittedName>
</protein>
<feature type="domain" description="Response regulatory" evidence="5">
    <location>
        <begin position="5"/>
        <end position="121"/>
    </location>
</feature>
<reference evidence="6 7" key="1">
    <citation type="submission" date="2020-08" db="EMBL/GenBank/DDBJ databases">
        <title>Genomic Encyclopedia of Type Strains, Phase IV (KMG-IV): sequencing the most valuable type-strain genomes for metagenomic binning, comparative biology and taxonomic classification.</title>
        <authorList>
            <person name="Goeker M."/>
        </authorList>
    </citation>
    <scope>NUCLEOTIDE SEQUENCE [LARGE SCALE GENOMIC DNA]</scope>
    <source>
        <strain evidence="6 7">DSM 23562</strain>
    </source>
</reference>
<dbReference type="GO" id="GO:0003677">
    <property type="term" value="F:DNA binding"/>
    <property type="evidence" value="ECO:0007669"/>
    <property type="project" value="UniProtKB-KW"/>
</dbReference>
<keyword evidence="1 3" id="KW-0597">Phosphoprotein</keyword>
<feature type="modified residue" description="4-aspartylphosphate" evidence="3">
    <location>
        <position position="56"/>
    </location>
</feature>
<sequence length="216" mass="23170">MDEIRLLIVDDHELVREGLTLLLEEAEEIVIAGQAGSVAQAVAQANALQPDVILLDMMLPDGDGVAVIQQLKAVGHPARIVVLTSFAEDEKIRGALQAGATGYLLKDVLRHELLAAIRAAAEGRPTLHPVVQSHLMQQLNPRKQATPLDSLTERERDVLKALAEGRSNKEIAATLGLTLGTVKGYVSTIFSKLDVASRTEATLLAIRNGLVNPNQS</sequence>
<evidence type="ECO:0000313" key="6">
    <source>
        <dbReference type="EMBL" id="MBB6053459.1"/>
    </source>
</evidence>
<evidence type="ECO:0000256" key="1">
    <source>
        <dbReference type="ARBA" id="ARBA00022553"/>
    </source>
</evidence>
<evidence type="ECO:0000259" key="4">
    <source>
        <dbReference type="PROSITE" id="PS50043"/>
    </source>
</evidence>
<gene>
    <name evidence="6" type="ORF">HNQ39_005294</name>
</gene>
<dbReference type="CDD" id="cd17535">
    <property type="entry name" value="REC_NarL-like"/>
    <property type="match status" value="1"/>
</dbReference>
<dbReference type="RefSeq" id="WP_184203552.1">
    <property type="nucleotide sequence ID" value="NZ_JACHGW010000007.1"/>
</dbReference>
<dbReference type="InterPro" id="IPR000792">
    <property type="entry name" value="Tscrpt_reg_LuxR_C"/>
</dbReference>
<dbReference type="GO" id="GO:0006355">
    <property type="term" value="P:regulation of DNA-templated transcription"/>
    <property type="evidence" value="ECO:0007669"/>
    <property type="project" value="InterPro"/>
</dbReference>
<dbReference type="AlphaFoldDB" id="A0A7W9SWX5"/>
<dbReference type="InterPro" id="IPR058245">
    <property type="entry name" value="NreC/VraR/RcsB-like_REC"/>
</dbReference>
<dbReference type="SMART" id="SM00421">
    <property type="entry name" value="HTH_LUXR"/>
    <property type="match status" value="1"/>
</dbReference>
<evidence type="ECO:0000256" key="3">
    <source>
        <dbReference type="PROSITE-ProRule" id="PRU00169"/>
    </source>
</evidence>
<dbReference type="SUPFAM" id="SSF46894">
    <property type="entry name" value="C-terminal effector domain of the bipartite response regulators"/>
    <property type="match status" value="1"/>
</dbReference>
<dbReference type="Pfam" id="PF00196">
    <property type="entry name" value="GerE"/>
    <property type="match status" value="1"/>
</dbReference>
<evidence type="ECO:0000256" key="2">
    <source>
        <dbReference type="ARBA" id="ARBA00023125"/>
    </source>
</evidence>
<keyword evidence="7" id="KW-1185">Reference proteome</keyword>
<accession>A0A7W9SWX5</accession>
<dbReference type="Gene3D" id="3.40.50.2300">
    <property type="match status" value="1"/>
</dbReference>
<proteinExistence type="predicted"/>
<evidence type="ECO:0000313" key="7">
    <source>
        <dbReference type="Proteomes" id="UP000520814"/>
    </source>
</evidence>
<dbReference type="InterPro" id="IPR011006">
    <property type="entry name" value="CheY-like_superfamily"/>
</dbReference>
<dbReference type="InterPro" id="IPR039420">
    <property type="entry name" value="WalR-like"/>
</dbReference>
<dbReference type="PROSITE" id="PS50043">
    <property type="entry name" value="HTH_LUXR_2"/>
    <property type="match status" value="1"/>
</dbReference>
<dbReference type="SMART" id="SM00448">
    <property type="entry name" value="REC"/>
    <property type="match status" value="1"/>
</dbReference>
<dbReference type="EMBL" id="JACHGW010000007">
    <property type="protein sequence ID" value="MBB6053459.1"/>
    <property type="molecule type" value="Genomic_DNA"/>
</dbReference>
<dbReference type="InterPro" id="IPR001789">
    <property type="entry name" value="Sig_transdc_resp-reg_receiver"/>
</dbReference>
<feature type="domain" description="HTH luxR-type" evidence="4">
    <location>
        <begin position="144"/>
        <end position="209"/>
    </location>
</feature>
<keyword evidence="2 6" id="KW-0238">DNA-binding</keyword>
<dbReference type="GO" id="GO:0000160">
    <property type="term" value="P:phosphorelay signal transduction system"/>
    <property type="evidence" value="ECO:0007669"/>
    <property type="project" value="InterPro"/>
</dbReference>
<organism evidence="6 7">
    <name type="scientific">Armatimonas rosea</name>
    <dbReference type="NCBI Taxonomy" id="685828"/>
    <lineage>
        <taxon>Bacteria</taxon>
        <taxon>Bacillati</taxon>
        <taxon>Armatimonadota</taxon>
        <taxon>Armatimonadia</taxon>
        <taxon>Armatimonadales</taxon>
        <taxon>Armatimonadaceae</taxon>
        <taxon>Armatimonas</taxon>
    </lineage>
</organism>
<dbReference type="PRINTS" id="PR00038">
    <property type="entry name" value="HTHLUXR"/>
</dbReference>
<dbReference type="InterPro" id="IPR016032">
    <property type="entry name" value="Sig_transdc_resp-reg_C-effctor"/>
</dbReference>
<dbReference type="CDD" id="cd06170">
    <property type="entry name" value="LuxR_C_like"/>
    <property type="match status" value="1"/>
</dbReference>
<dbReference type="Proteomes" id="UP000520814">
    <property type="component" value="Unassembled WGS sequence"/>
</dbReference>
<name>A0A7W9SWX5_ARMRO</name>
<dbReference type="PANTHER" id="PTHR43214">
    <property type="entry name" value="TWO-COMPONENT RESPONSE REGULATOR"/>
    <property type="match status" value="1"/>
</dbReference>
<dbReference type="PANTHER" id="PTHR43214:SF43">
    <property type="entry name" value="TWO-COMPONENT RESPONSE REGULATOR"/>
    <property type="match status" value="1"/>
</dbReference>
<dbReference type="SUPFAM" id="SSF52172">
    <property type="entry name" value="CheY-like"/>
    <property type="match status" value="1"/>
</dbReference>
<evidence type="ECO:0000259" key="5">
    <source>
        <dbReference type="PROSITE" id="PS50110"/>
    </source>
</evidence>